<evidence type="ECO:0000313" key="1">
    <source>
        <dbReference type="EMBL" id="QKE63010.1"/>
    </source>
</evidence>
<gene>
    <name evidence="1" type="ORF">HNE05_06425</name>
</gene>
<dbReference type="InterPro" id="IPR046507">
    <property type="entry name" value="DUF6685"/>
</dbReference>
<accession>A0A6M8FFV1</accession>
<dbReference type="EMBL" id="CP053697">
    <property type="protein sequence ID" value="QKE63010.1"/>
    <property type="molecule type" value="Genomic_DNA"/>
</dbReference>
<organism evidence="1 2">
    <name type="scientific">Aquipseudomonas campi</name>
    <dbReference type="NCBI Taxonomy" id="2731681"/>
    <lineage>
        <taxon>Bacteria</taxon>
        <taxon>Pseudomonadati</taxon>
        <taxon>Pseudomonadota</taxon>
        <taxon>Gammaproteobacteria</taxon>
        <taxon>Pseudomonadales</taxon>
        <taxon>Pseudomonadaceae</taxon>
        <taxon>Aquipseudomonas</taxon>
    </lineage>
</organism>
<dbReference type="RefSeq" id="WP_173205775.1">
    <property type="nucleotide sequence ID" value="NZ_CP053697.2"/>
</dbReference>
<dbReference type="Pfam" id="PF20390">
    <property type="entry name" value="DUF6685"/>
    <property type="match status" value="1"/>
</dbReference>
<keyword evidence="2" id="KW-1185">Reference proteome</keyword>
<proteinExistence type="predicted"/>
<protein>
    <submittedName>
        <fullName evidence="1">Uncharacterized protein</fullName>
    </submittedName>
</protein>
<dbReference type="KEGG" id="pcam:HNE05_06425"/>
<sequence>MSLSESTTNLASRLTALAQRLGLSGRVARMVFERSRTLQLPFQPLPATADSIWWLAGPPLHRLVNLPRDALSGPVQEDKAEARAVLMRVVEQEQLSFADFDLRRIDGLCSPPPEIGGMFSTFEEFAATQTCRSVRIISYKDFLKTISTALPRFLAGEPIELCQASWYGERLFWASEQYGESFACAIAYARLRGLEVNLPAQLTRYRISQYGLAELKQHYHVLAMPVQAWSDPSFMGLLLDNQLPYARLSLLRNPGAPEFLLLPKASAEANALGEGLRLSGAPDVIAHLEQLHKRTGG</sequence>
<name>A0A6M8FFV1_9GAMM</name>
<dbReference type="Proteomes" id="UP000501379">
    <property type="component" value="Chromosome"/>
</dbReference>
<reference evidence="1" key="1">
    <citation type="submission" date="2020-07" db="EMBL/GenBank/DDBJ databases">
        <title>Nitrate ammonifying Pseudomonas campi sp. nov. isolated from German agricultural grassland.</title>
        <authorList>
            <person name="Timsy T."/>
            <person name="Ulrich A."/>
            <person name="Spanner T."/>
            <person name="Foesel B."/>
            <person name="Kolb S."/>
            <person name="Horn M.A."/>
            <person name="Behrendt U."/>
        </authorList>
    </citation>
    <scope>NUCLEOTIDE SEQUENCE</scope>
    <source>
        <strain evidence="1">S1-A32-2</strain>
    </source>
</reference>
<dbReference type="AlphaFoldDB" id="A0A6M8FFV1"/>
<evidence type="ECO:0000313" key="2">
    <source>
        <dbReference type="Proteomes" id="UP000501379"/>
    </source>
</evidence>